<dbReference type="InterPro" id="IPR000160">
    <property type="entry name" value="GGDEF_dom"/>
</dbReference>
<sequence length="423" mass="49698">MEAIHDEQWIKEKYEEICRQNPADYVLISLKIKRFRIFNRLFGREAGDRLLERVYEAIQGWIGEEEYAAHLYLDYYNMLVKVPHDYSTIVQYVTDFSHMIRDMKDDEGFGHVFIGLGIYPLEDDSTDFYTAQYNADVCRAECPERAYRNSHFEIYSMTYHDLNLHYFDLEQEIKPALEHGDFKLYLQPKVDLKTGEVTKAEALVRWIDPVKGMIPVSEFLPALVENGLIQNVDLYLFGIVCRTVERWKQQYGKEIHISVNLNESAFNYEFFFNDYKEVYERNPCQKDCIEFELLESIILNQVDQVNRVVNAITQFGFSCSVDDFGSGYSSFSVLINPRITTLKIDRSLFQNENDLREKTLIRYIIQTAKELNMTTVAEGIETKGYVDFLKELGCDYVQGFYYYKPMSVEDFEELFVKNPITSA</sequence>
<dbReference type="InterPro" id="IPR043128">
    <property type="entry name" value="Rev_trsase/Diguanyl_cyclase"/>
</dbReference>
<dbReference type="InterPro" id="IPR029787">
    <property type="entry name" value="Nucleotide_cyclase"/>
</dbReference>
<evidence type="ECO:0000313" key="3">
    <source>
        <dbReference type="Proteomes" id="UP000263014"/>
    </source>
</evidence>
<proteinExistence type="predicted"/>
<comment type="caution">
    <text evidence="2">The sequence shown here is derived from an EMBL/GenBank/DDBJ whole genome shotgun (WGS) entry which is preliminary data.</text>
</comment>
<dbReference type="PROSITE" id="PS50883">
    <property type="entry name" value="EAL"/>
    <property type="match status" value="1"/>
</dbReference>
<dbReference type="Gene3D" id="3.30.70.270">
    <property type="match status" value="1"/>
</dbReference>
<dbReference type="PANTHER" id="PTHR33121">
    <property type="entry name" value="CYCLIC DI-GMP PHOSPHODIESTERASE PDEF"/>
    <property type="match status" value="1"/>
</dbReference>
<dbReference type="EMBL" id="QSON01000001">
    <property type="protein sequence ID" value="RGJ07898.1"/>
    <property type="molecule type" value="Genomic_DNA"/>
</dbReference>
<protein>
    <submittedName>
        <fullName evidence="2">GGDEF domain-containing protein</fullName>
    </submittedName>
</protein>
<evidence type="ECO:0000313" key="2">
    <source>
        <dbReference type="EMBL" id="RGJ07898.1"/>
    </source>
</evidence>
<dbReference type="AlphaFoldDB" id="A0A374PCQ9"/>
<dbReference type="CDD" id="cd01948">
    <property type="entry name" value="EAL"/>
    <property type="match status" value="1"/>
</dbReference>
<dbReference type="Pfam" id="PF00563">
    <property type="entry name" value="EAL"/>
    <property type="match status" value="1"/>
</dbReference>
<dbReference type="InterPro" id="IPR035919">
    <property type="entry name" value="EAL_sf"/>
</dbReference>
<dbReference type="GO" id="GO:0071111">
    <property type="term" value="F:cyclic-guanylate-specific phosphodiesterase activity"/>
    <property type="evidence" value="ECO:0007669"/>
    <property type="project" value="InterPro"/>
</dbReference>
<dbReference type="InterPro" id="IPR001633">
    <property type="entry name" value="EAL_dom"/>
</dbReference>
<dbReference type="SUPFAM" id="SSF141868">
    <property type="entry name" value="EAL domain-like"/>
    <property type="match status" value="1"/>
</dbReference>
<accession>A0A374PCQ9</accession>
<dbReference type="Pfam" id="PF00990">
    <property type="entry name" value="GGDEF"/>
    <property type="match status" value="1"/>
</dbReference>
<dbReference type="Proteomes" id="UP000263014">
    <property type="component" value="Unassembled WGS sequence"/>
</dbReference>
<dbReference type="SMART" id="SM00052">
    <property type="entry name" value="EAL"/>
    <property type="match status" value="1"/>
</dbReference>
<name>A0A374PCQ9_9FIRM</name>
<feature type="domain" description="EAL" evidence="1">
    <location>
        <begin position="166"/>
        <end position="419"/>
    </location>
</feature>
<dbReference type="RefSeq" id="WP_117630458.1">
    <property type="nucleotide sequence ID" value="NZ_QSON01000001.1"/>
</dbReference>
<organism evidence="2 3">
    <name type="scientific">Hungatella hathewayi</name>
    <dbReference type="NCBI Taxonomy" id="154046"/>
    <lineage>
        <taxon>Bacteria</taxon>
        <taxon>Bacillati</taxon>
        <taxon>Bacillota</taxon>
        <taxon>Clostridia</taxon>
        <taxon>Lachnospirales</taxon>
        <taxon>Lachnospiraceae</taxon>
        <taxon>Hungatella</taxon>
    </lineage>
</organism>
<evidence type="ECO:0000259" key="1">
    <source>
        <dbReference type="PROSITE" id="PS50883"/>
    </source>
</evidence>
<reference evidence="2 3" key="1">
    <citation type="submission" date="2018-08" db="EMBL/GenBank/DDBJ databases">
        <title>A genome reference for cultivated species of the human gut microbiota.</title>
        <authorList>
            <person name="Zou Y."/>
            <person name="Xue W."/>
            <person name="Luo G."/>
        </authorList>
    </citation>
    <scope>NUCLEOTIDE SEQUENCE [LARGE SCALE GENOMIC DNA]</scope>
    <source>
        <strain evidence="2 3">TM09-12</strain>
    </source>
</reference>
<dbReference type="InterPro" id="IPR050706">
    <property type="entry name" value="Cyclic-di-GMP_PDE-like"/>
</dbReference>
<gene>
    <name evidence="2" type="ORF">DXD79_00320</name>
</gene>
<dbReference type="Gene3D" id="3.20.20.450">
    <property type="entry name" value="EAL domain"/>
    <property type="match status" value="1"/>
</dbReference>
<dbReference type="SUPFAM" id="SSF55073">
    <property type="entry name" value="Nucleotide cyclase"/>
    <property type="match status" value="1"/>
</dbReference>
<dbReference type="PANTHER" id="PTHR33121:SF70">
    <property type="entry name" value="SIGNALING PROTEIN YKOW"/>
    <property type="match status" value="1"/>
</dbReference>